<evidence type="ECO:0000256" key="3">
    <source>
        <dbReference type="ARBA" id="ARBA00006678"/>
    </source>
</evidence>
<dbReference type="GeneID" id="33558907"/>
<feature type="region of interest" description="Disordered" evidence="9">
    <location>
        <begin position="1"/>
        <end position="37"/>
    </location>
</feature>
<evidence type="ECO:0000256" key="7">
    <source>
        <dbReference type="ARBA" id="ARBA00022884"/>
    </source>
</evidence>
<dbReference type="CDD" id="cd11371">
    <property type="entry name" value="RNase_PH_MTR3"/>
    <property type="match status" value="1"/>
</dbReference>
<dbReference type="GO" id="GO:0006364">
    <property type="term" value="P:rRNA processing"/>
    <property type="evidence" value="ECO:0007669"/>
    <property type="project" value="UniProtKB-KW"/>
</dbReference>
<comment type="subcellular location">
    <subcellularLocation>
        <location evidence="2">Cytoplasm</location>
    </subcellularLocation>
    <subcellularLocation>
        <location evidence="1">Nucleus</location>
    </subcellularLocation>
</comment>
<dbReference type="GO" id="GO:0034475">
    <property type="term" value="P:U4 snRNA 3'-end processing"/>
    <property type="evidence" value="ECO:0007669"/>
    <property type="project" value="TreeGrafter"/>
</dbReference>
<keyword evidence="5" id="KW-0698">rRNA processing</keyword>
<evidence type="ECO:0000256" key="8">
    <source>
        <dbReference type="ARBA" id="ARBA00023242"/>
    </source>
</evidence>
<dbReference type="GO" id="GO:0000177">
    <property type="term" value="C:cytoplasmic exosome (RNase complex)"/>
    <property type="evidence" value="ECO:0007669"/>
    <property type="project" value="TreeGrafter"/>
</dbReference>
<dbReference type="InterPro" id="IPR001247">
    <property type="entry name" value="ExoRNase_PH_dom1"/>
</dbReference>
<keyword evidence="4" id="KW-0963">Cytoplasm</keyword>
<dbReference type="GO" id="GO:0000176">
    <property type="term" value="C:nuclear exosome (RNase complex)"/>
    <property type="evidence" value="ECO:0007669"/>
    <property type="project" value="TreeGrafter"/>
</dbReference>
<dbReference type="FunCoup" id="A0A1Y1U7R6">
    <property type="interactions" value="130"/>
</dbReference>
<dbReference type="GO" id="GO:0071051">
    <property type="term" value="P:poly(A)-dependent snoRNA 3'-end processing"/>
    <property type="evidence" value="ECO:0007669"/>
    <property type="project" value="TreeGrafter"/>
</dbReference>
<dbReference type="OrthoDB" id="2504340at2759"/>
<dbReference type="GO" id="GO:0071028">
    <property type="term" value="P:nuclear mRNA surveillance"/>
    <property type="evidence" value="ECO:0007669"/>
    <property type="project" value="TreeGrafter"/>
</dbReference>
<evidence type="ECO:0000313" key="11">
    <source>
        <dbReference type="EMBL" id="ORX34079.1"/>
    </source>
</evidence>
<reference evidence="11 12" key="1">
    <citation type="submission" date="2017-03" db="EMBL/GenBank/DDBJ databases">
        <title>Widespread Adenine N6-methylation of Active Genes in Fungi.</title>
        <authorList>
            <consortium name="DOE Joint Genome Institute"/>
            <person name="Mondo S.J."/>
            <person name="Dannebaum R.O."/>
            <person name="Kuo R.C."/>
            <person name="Louie K.B."/>
            <person name="Bewick A.J."/>
            <person name="Labutti K."/>
            <person name="Haridas S."/>
            <person name="Kuo A."/>
            <person name="Salamov A."/>
            <person name="Ahrendt S.R."/>
            <person name="Lau R."/>
            <person name="Bowen B.P."/>
            <person name="Lipzen A."/>
            <person name="Sullivan W."/>
            <person name="Andreopoulos W.B."/>
            <person name="Clum A."/>
            <person name="Lindquist E."/>
            <person name="Daum C."/>
            <person name="Northen T.R."/>
            <person name="Ramamoorthy G."/>
            <person name="Schmitz R.J."/>
            <person name="Gryganskyi A."/>
            <person name="Culley D."/>
            <person name="Magnuson J."/>
            <person name="James T.Y."/>
            <person name="O'Malley M.A."/>
            <person name="Stajich J.E."/>
            <person name="Spatafora J.W."/>
            <person name="Visel A."/>
            <person name="Grigoriev I.V."/>
        </authorList>
    </citation>
    <scope>NUCLEOTIDE SEQUENCE [LARGE SCALE GENOMIC DNA]</scope>
    <source>
        <strain evidence="11 12">NRRL Y-17943</strain>
    </source>
</reference>
<keyword evidence="7" id="KW-0694">RNA-binding</keyword>
<dbReference type="STRING" id="4999.A0A1Y1U7R6"/>
<dbReference type="SUPFAM" id="SSF54211">
    <property type="entry name" value="Ribosomal protein S5 domain 2-like"/>
    <property type="match status" value="1"/>
</dbReference>
<comment type="similarity">
    <text evidence="3">Belongs to the RNase PH family.</text>
</comment>
<dbReference type="Proteomes" id="UP000193218">
    <property type="component" value="Unassembled WGS sequence"/>
</dbReference>
<dbReference type="Pfam" id="PF01138">
    <property type="entry name" value="RNase_PH"/>
    <property type="match status" value="1"/>
</dbReference>
<evidence type="ECO:0000256" key="6">
    <source>
        <dbReference type="ARBA" id="ARBA00022835"/>
    </source>
</evidence>
<proteinExistence type="inferred from homology"/>
<dbReference type="SUPFAM" id="SSF55666">
    <property type="entry name" value="Ribonuclease PH domain 2-like"/>
    <property type="match status" value="1"/>
</dbReference>
<dbReference type="InterPro" id="IPR020568">
    <property type="entry name" value="Ribosomal_Su5_D2-typ_SF"/>
</dbReference>
<dbReference type="AlphaFoldDB" id="A0A1Y1U7R6"/>
<dbReference type="RefSeq" id="XP_021868367.1">
    <property type="nucleotide sequence ID" value="XM_022017098.1"/>
</dbReference>
<dbReference type="InterPro" id="IPR036345">
    <property type="entry name" value="ExoRNase_PH_dom2_sf"/>
</dbReference>
<evidence type="ECO:0000256" key="5">
    <source>
        <dbReference type="ARBA" id="ARBA00022552"/>
    </source>
</evidence>
<gene>
    <name evidence="11" type="ORF">BD324DRAFT_638286</name>
</gene>
<evidence type="ECO:0000313" key="12">
    <source>
        <dbReference type="Proteomes" id="UP000193218"/>
    </source>
</evidence>
<feature type="compositionally biased region" description="Basic and acidic residues" evidence="9">
    <location>
        <begin position="1"/>
        <end position="12"/>
    </location>
</feature>
<keyword evidence="6" id="KW-0271">Exosome</keyword>
<evidence type="ECO:0000256" key="4">
    <source>
        <dbReference type="ARBA" id="ARBA00022490"/>
    </source>
</evidence>
<dbReference type="InterPro" id="IPR027408">
    <property type="entry name" value="PNPase/RNase_PH_dom_sf"/>
</dbReference>
<evidence type="ECO:0000256" key="2">
    <source>
        <dbReference type="ARBA" id="ARBA00004496"/>
    </source>
</evidence>
<keyword evidence="12" id="KW-1185">Reference proteome</keyword>
<dbReference type="PANTHER" id="PTHR11953:SF2">
    <property type="entry name" value="EXOSOME COMPLEX COMPONENT MTR3"/>
    <property type="match status" value="1"/>
</dbReference>
<dbReference type="GO" id="GO:0005730">
    <property type="term" value="C:nucleolus"/>
    <property type="evidence" value="ECO:0007669"/>
    <property type="project" value="TreeGrafter"/>
</dbReference>
<evidence type="ECO:0000256" key="9">
    <source>
        <dbReference type="SAM" id="MobiDB-lite"/>
    </source>
</evidence>
<dbReference type="InterPro" id="IPR050080">
    <property type="entry name" value="RNase_PH"/>
</dbReference>
<dbReference type="GO" id="GO:0016075">
    <property type="term" value="P:rRNA catabolic process"/>
    <property type="evidence" value="ECO:0007669"/>
    <property type="project" value="TreeGrafter"/>
</dbReference>
<organism evidence="11 12">
    <name type="scientific">Kockovaella imperatae</name>
    <dbReference type="NCBI Taxonomy" id="4999"/>
    <lineage>
        <taxon>Eukaryota</taxon>
        <taxon>Fungi</taxon>
        <taxon>Dikarya</taxon>
        <taxon>Basidiomycota</taxon>
        <taxon>Agaricomycotina</taxon>
        <taxon>Tremellomycetes</taxon>
        <taxon>Tremellales</taxon>
        <taxon>Cuniculitremaceae</taxon>
        <taxon>Kockovaella</taxon>
    </lineage>
</organism>
<sequence length="258" mass="27000">MTTAFDRRRIPAPEDSYPPELSHSGIEAGPSNHAARSKSTKPIYLKAGLISQANGSGYIESGRVKIACSVYGPRPKQPPYSPQGTLNLEVKFAPFASHSRRAPLRDTEPAALSSLIHSHLLPALQLHLLPKSALDIQILVIESDSVPNVLSAALTVASMAVADAGIPMNGLGVGVMIDSEGSGDRNQSDIEVHDSGGTISMGVMPALGRISGIWMTGEMSLDQACSLIDTGVQASKSTHAILAQSLIARAAEQLSSSS</sequence>
<protein>
    <submittedName>
        <fullName evidence="11">3' exoribonuclease family, domain 1-domain-containing protein</fullName>
    </submittedName>
</protein>
<dbReference type="GO" id="GO:0003723">
    <property type="term" value="F:RNA binding"/>
    <property type="evidence" value="ECO:0007669"/>
    <property type="project" value="UniProtKB-KW"/>
</dbReference>
<dbReference type="EMBL" id="NBSH01000016">
    <property type="protein sequence ID" value="ORX34079.1"/>
    <property type="molecule type" value="Genomic_DNA"/>
</dbReference>
<evidence type="ECO:0000259" key="10">
    <source>
        <dbReference type="Pfam" id="PF01138"/>
    </source>
</evidence>
<accession>A0A1Y1U7R6</accession>
<feature type="domain" description="Exoribonuclease phosphorolytic" evidence="10">
    <location>
        <begin position="41"/>
        <end position="167"/>
    </location>
</feature>
<dbReference type="Gene3D" id="3.30.230.70">
    <property type="entry name" value="GHMP Kinase, N-terminal domain"/>
    <property type="match status" value="1"/>
</dbReference>
<dbReference type="PANTHER" id="PTHR11953">
    <property type="entry name" value="EXOSOME COMPLEX COMPONENT"/>
    <property type="match status" value="1"/>
</dbReference>
<keyword evidence="8" id="KW-0539">Nucleus</keyword>
<comment type="caution">
    <text evidence="11">The sequence shown here is derived from an EMBL/GenBank/DDBJ whole genome shotgun (WGS) entry which is preliminary data.</text>
</comment>
<name>A0A1Y1U7R6_9TREE</name>
<dbReference type="InParanoid" id="A0A1Y1U7R6"/>
<evidence type="ECO:0000256" key="1">
    <source>
        <dbReference type="ARBA" id="ARBA00004123"/>
    </source>
</evidence>